<feature type="domain" description="Btz" evidence="19">
    <location>
        <begin position="39"/>
        <end position="144"/>
    </location>
</feature>
<evidence type="ECO:0000256" key="10">
    <source>
        <dbReference type="ARBA" id="ARBA00022728"/>
    </source>
</evidence>
<evidence type="ECO:0000256" key="8">
    <source>
        <dbReference type="ARBA" id="ARBA00022490"/>
    </source>
</evidence>
<dbReference type="GO" id="GO:0016607">
    <property type="term" value="C:nuclear speck"/>
    <property type="evidence" value="ECO:0007669"/>
    <property type="project" value="UniProtKB-SubCell"/>
</dbReference>
<feature type="compositionally biased region" description="Basic and acidic residues" evidence="18">
    <location>
        <begin position="1"/>
        <end position="21"/>
    </location>
</feature>
<accession>A0A183U695</accession>
<evidence type="ECO:0000313" key="20">
    <source>
        <dbReference type="EMBL" id="VDM29732.1"/>
    </source>
</evidence>
<dbReference type="GO" id="GO:0035145">
    <property type="term" value="C:exon-exon junction complex"/>
    <property type="evidence" value="ECO:0007669"/>
    <property type="project" value="InterPro"/>
</dbReference>
<feature type="region of interest" description="Disordered" evidence="18">
    <location>
        <begin position="1"/>
        <end position="80"/>
    </location>
</feature>
<keyword evidence="10" id="KW-0747">Spliceosome</keyword>
<evidence type="ECO:0000313" key="22">
    <source>
        <dbReference type="WBParaSite" id="TCNE_0000401501-mRNA-1"/>
    </source>
</evidence>
<keyword evidence="11" id="KW-0509">mRNA transport</keyword>
<dbReference type="AlphaFoldDB" id="A0A183U695"/>
<evidence type="ECO:0000256" key="5">
    <source>
        <dbReference type="ARBA" id="ARBA00009548"/>
    </source>
</evidence>
<reference evidence="22" key="1">
    <citation type="submission" date="2016-06" db="UniProtKB">
        <authorList>
            <consortium name="WormBaseParasite"/>
        </authorList>
    </citation>
    <scope>IDENTIFICATION</scope>
</reference>
<evidence type="ECO:0000256" key="17">
    <source>
        <dbReference type="ARBA" id="ARBA00023273"/>
    </source>
</evidence>
<evidence type="ECO:0000256" key="15">
    <source>
        <dbReference type="ARBA" id="ARBA00023187"/>
    </source>
</evidence>
<evidence type="ECO:0000256" key="7">
    <source>
        <dbReference type="ARBA" id="ARBA00022448"/>
    </source>
</evidence>
<keyword evidence="15" id="KW-0508">mRNA splicing</keyword>
<keyword evidence="13" id="KW-0694">RNA-binding</keyword>
<dbReference type="PANTHER" id="PTHR13434:SF0">
    <property type="entry name" value="PROTEIN CASC3"/>
    <property type="match status" value="1"/>
</dbReference>
<dbReference type="Proteomes" id="UP000050794">
    <property type="component" value="Unassembled WGS sequence"/>
</dbReference>
<comment type="subcellular location">
    <subcellularLocation>
        <location evidence="2">Cell projection</location>
        <location evidence="2">Dendrite</location>
    </subcellularLocation>
    <subcellularLocation>
        <location evidence="1">Cytoplasm</location>
        <location evidence="1">Stress granule</location>
    </subcellularLocation>
    <subcellularLocation>
        <location evidence="4">Cytoplasm</location>
        <location evidence="4">Perinuclear region</location>
    </subcellularLocation>
    <subcellularLocation>
        <location evidence="3">Nucleus speckle</location>
    </subcellularLocation>
</comment>
<evidence type="ECO:0000256" key="13">
    <source>
        <dbReference type="ARBA" id="ARBA00022884"/>
    </source>
</evidence>
<dbReference type="GO" id="GO:0000184">
    <property type="term" value="P:nuclear-transcribed mRNA catabolic process, nonsense-mediated decay"/>
    <property type="evidence" value="ECO:0007669"/>
    <property type="project" value="UniProtKB-KW"/>
</dbReference>
<dbReference type="GO" id="GO:0030425">
    <property type="term" value="C:dendrite"/>
    <property type="evidence" value="ECO:0007669"/>
    <property type="project" value="UniProtKB-SubCell"/>
</dbReference>
<gene>
    <name evidence="20" type="ORF">TCNE_LOCUS4015</name>
</gene>
<keyword evidence="16" id="KW-0539">Nucleus</keyword>
<feature type="compositionally biased region" description="Basic and acidic residues" evidence="18">
    <location>
        <begin position="48"/>
        <end position="64"/>
    </location>
</feature>
<evidence type="ECO:0000256" key="16">
    <source>
        <dbReference type="ARBA" id="ARBA00023242"/>
    </source>
</evidence>
<dbReference type="WBParaSite" id="TCNE_0000401501-mRNA-1">
    <property type="protein sequence ID" value="TCNE_0000401501-mRNA-1"/>
    <property type="gene ID" value="TCNE_0000401501"/>
</dbReference>
<sequence length="168" mass="19135">MSKQNMEEEMGKIAESLDRMGLDGADNSTRSEQEQVAVTLGQEQTVVSEKEPSKHEHEDETKSEESDDVESPDHPAFVPRAPSYFMHDLRDAQKSEVEVKILTHRGSRADRQWEHDLYDETMQGPKDLNKSMWKCRFDRNDQVGLSLISRCAFSLRSPEATHVLMGVG</sequence>
<name>A0A183U695_TOXCA</name>
<dbReference type="GO" id="GO:0051028">
    <property type="term" value="P:mRNA transport"/>
    <property type="evidence" value="ECO:0007669"/>
    <property type="project" value="UniProtKB-KW"/>
</dbReference>
<comment type="similarity">
    <text evidence="5">Belongs to the CASC3 family.</text>
</comment>
<evidence type="ECO:0000313" key="21">
    <source>
        <dbReference type="Proteomes" id="UP000050794"/>
    </source>
</evidence>
<evidence type="ECO:0000256" key="9">
    <source>
        <dbReference type="ARBA" id="ARBA00022664"/>
    </source>
</evidence>
<keyword evidence="21" id="KW-1185">Reference proteome</keyword>
<keyword evidence="17" id="KW-0966">Cell projection</keyword>
<dbReference type="Pfam" id="PF09405">
    <property type="entry name" value="Btz"/>
    <property type="match status" value="1"/>
</dbReference>
<evidence type="ECO:0000256" key="1">
    <source>
        <dbReference type="ARBA" id="ARBA00004210"/>
    </source>
</evidence>
<dbReference type="GO" id="GO:0010494">
    <property type="term" value="C:cytoplasmic stress granule"/>
    <property type="evidence" value="ECO:0007669"/>
    <property type="project" value="UniProtKB-SubCell"/>
</dbReference>
<evidence type="ECO:0000256" key="3">
    <source>
        <dbReference type="ARBA" id="ARBA00004324"/>
    </source>
</evidence>
<dbReference type="GO" id="GO:0048471">
    <property type="term" value="C:perinuclear region of cytoplasm"/>
    <property type="evidence" value="ECO:0007669"/>
    <property type="project" value="UniProtKB-SubCell"/>
</dbReference>
<dbReference type="SMART" id="SM01044">
    <property type="entry name" value="Btz"/>
    <property type="match status" value="1"/>
</dbReference>
<keyword evidence="14" id="KW-0866">Nonsense-mediated mRNA decay</keyword>
<evidence type="ECO:0000256" key="2">
    <source>
        <dbReference type="ARBA" id="ARBA00004279"/>
    </source>
</evidence>
<dbReference type="GO" id="GO:0003729">
    <property type="term" value="F:mRNA binding"/>
    <property type="evidence" value="ECO:0007669"/>
    <property type="project" value="InterPro"/>
</dbReference>
<dbReference type="GO" id="GO:0008380">
    <property type="term" value="P:RNA splicing"/>
    <property type="evidence" value="ECO:0007669"/>
    <property type="project" value="UniProtKB-KW"/>
</dbReference>
<dbReference type="EMBL" id="UYWY01006001">
    <property type="protein sequence ID" value="VDM29732.1"/>
    <property type="molecule type" value="Genomic_DNA"/>
</dbReference>
<keyword evidence="8" id="KW-0963">Cytoplasm</keyword>
<dbReference type="PANTHER" id="PTHR13434">
    <property type="entry name" value="PROTEIN CASC3"/>
    <property type="match status" value="1"/>
</dbReference>
<dbReference type="InterPro" id="IPR028544">
    <property type="entry name" value="CASC3"/>
</dbReference>
<feature type="compositionally biased region" description="Polar residues" evidence="18">
    <location>
        <begin position="26"/>
        <end position="47"/>
    </location>
</feature>
<evidence type="ECO:0000259" key="19">
    <source>
        <dbReference type="SMART" id="SM01044"/>
    </source>
</evidence>
<organism evidence="21 22">
    <name type="scientific">Toxocara canis</name>
    <name type="common">Canine roundworm</name>
    <dbReference type="NCBI Taxonomy" id="6265"/>
    <lineage>
        <taxon>Eukaryota</taxon>
        <taxon>Metazoa</taxon>
        <taxon>Ecdysozoa</taxon>
        <taxon>Nematoda</taxon>
        <taxon>Chromadorea</taxon>
        <taxon>Rhabditida</taxon>
        <taxon>Spirurina</taxon>
        <taxon>Ascaridomorpha</taxon>
        <taxon>Ascaridoidea</taxon>
        <taxon>Toxocaridae</taxon>
        <taxon>Toxocara</taxon>
    </lineage>
</organism>
<evidence type="ECO:0000256" key="14">
    <source>
        <dbReference type="ARBA" id="ARBA00023161"/>
    </source>
</evidence>
<proteinExistence type="inferred from homology"/>
<evidence type="ECO:0000256" key="18">
    <source>
        <dbReference type="SAM" id="MobiDB-lite"/>
    </source>
</evidence>
<keyword evidence="12" id="KW-0810">Translation regulation</keyword>
<keyword evidence="7" id="KW-0813">Transport</keyword>
<dbReference type="GO" id="GO:0005681">
    <property type="term" value="C:spliceosomal complex"/>
    <property type="evidence" value="ECO:0007669"/>
    <property type="project" value="UniProtKB-KW"/>
</dbReference>
<evidence type="ECO:0000256" key="4">
    <source>
        <dbReference type="ARBA" id="ARBA00004556"/>
    </source>
</evidence>
<evidence type="ECO:0000256" key="12">
    <source>
        <dbReference type="ARBA" id="ARBA00022845"/>
    </source>
</evidence>
<dbReference type="GO" id="GO:0006417">
    <property type="term" value="P:regulation of translation"/>
    <property type="evidence" value="ECO:0007669"/>
    <property type="project" value="UniProtKB-KW"/>
</dbReference>
<evidence type="ECO:0000256" key="6">
    <source>
        <dbReference type="ARBA" id="ARBA00019964"/>
    </source>
</evidence>
<evidence type="ECO:0000256" key="11">
    <source>
        <dbReference type="ARBA" id="ARBA00022816"/>
    </source>
</evidence>
<dbReference type="GO" id="GO:0006397">
    <property type="term" value="P:mRNA processing"/>
    <property type="evidence" value="ECO:0007669"/>
    <property type="project" value="UniProtKB-KW"/>
</dbReference>
<keyword evidence="9" id="KW-0507">mRNA processing</keyword>
<reference evidence="20 21" key="2">
    <citation type="submission" date="2018-11" db="EMBL/GenBank/DDBJ databases">
        <authorList>
            <consortium name="Pathogen Informatics"/>
        </authorList>
    </citation>
    <scope>NUCLEOTIDE SEQUENCE [LARGE SCALE GENOMIC DNA]</scope>
</reference>
<protein>
    <recommendedName>
        <fullName evidence="6">Protein CASC3</fullName>
    </recommendedName>
</protein>
<dbReference type="InterPro" id="IPR018545">
    <property type="entry name" value="Btz_dom"/>
</dbReference>